<dbReference type="AlphaFoldDB" id="A0A098AP33"/>
<evidence type="ECO:0000256" key="1">
    <source>
        <dbReference type="ARBA" id="ARBA00004328"/>
    </source>
</evidence>
<dbReference type="EMBL" id="LK020694">
    <property type="protein sequence ID" value="CDQ30275.1"/>
    <property type="molecule type" value="Genomic_DNA"/>
</dbReference>
<evidence type="ECO:0000259" key="3">
    <source>
        <dbReference type="Pfam" id="PF05065"/>
    </source>
</evidence>
<dbReference type="Pfam" id="PF05065">
    <property type="entry name" value="Phage_capsid"/>
    <property type="match status" value="1"/>
</dbReference>
<proteinExistence type="predicted"/>
<accession>A0A098AP33</accession>
<protein>
    <submittedName>
        <fullName evidence="4">Putative prophage protein</fullName>
    </submittedName>
</protein>
<organism evidence="4">
    <name type="scientific">Streptococcus pneumoniae</name>
    <dbReference type="NCBI Taxonomy" id="1313"/>
    <lineage>
        <taxon>Bacteria</taxon>
        <taxon>Bacillati</taxon>
        <taxon>Bacillota</taxon>
        <taxon>Bacilli</taxon>
        <taxon>Lactobacillales</taxon>
        <taxon>Streptococcaceae</taxon>
        <taxon>Streptococcus</taxon>
    </lineage>
</organism>
<evidence type="ECO:0000256" key="2">
    <source>
        <dbReference type="SAM" id="MobiDB-lite"/>
    </source>
</evidence>
<comment type="subcellular location">
    <subcellularLocation>
        <location evidence="1">Virion</location>
    </subcellularLocation>
</comment>
<reference evidence="4" key="2">
    <citation type="submission" date="2014-10" db="EMBL/GenBank/DDBJ databases">
        <title>Contrasting mechanisms driving short-term and long-term diversification of pneumococci.</title>
        <authorList>
            <person name="Croucher N.J."/>
            <person name="Coupland P.C."/>
            <person name="Stevenson A.E."/>
            <person name="Callendrello A."/>
            <person name="Bentley S.D."/>
            <person name="Hanage W.P."/>
        </authorList>
    </citation>
    <scope>NUCLEOTIDE SEQUENCE</scope>
    <source>
        <strain evidence="4">R34-3131</strain>
    </source>
</reference>
<dbReference type="InterPro" id="IPR054612">
    <property type="entry name" value="Phage_capsid-like_C"/>
</dbReference>
<name>A0A098AP33_STREE</name>
<feature type="domain" description="Phage capsid-like C-terminal" evidence="3">
    <location>
        <begin position="161"/>
        <end position="444"/>
    </location>
</feature>
<feature type="compositionally biased region" description="Basic and acidic residues" evidence="2">
    <location>
        <begin position="86"/>
        <end position="110"/>
    </location>
</feature>
<dbReference type="SUPFAM" id="SSF56563">
    <property type="entry name" value="Major capsid protein gp5"/>
    <property type="match status" value="1"/>
</dbReference>
<dbReference type="InterPro" id="IPR024455">
    <property type="entry name" value="Phage_capsid"/>
</dbReference>
<reference evidence="4" key="1">
    <citation type="submission" date="2014-04" db="EMBL/GenBank/DDBJ databases">
        <authorList>
            <person name="Croucher N."/>
        </authorList>
    </citation>
    <scope>NUCLEOTIDE SEQUENCE</scope>
    <source>
        <strain evidence="4">R34-3131</strain>
    </source>
</reference>
<dbReference type="NCBIfam" id="TIGR01554">
    <property type="entry name" value="major_cap_HK97"/>
    <property type="match status" value="1"/>
</dbReference>
<dbReference type="Gene3D" id="3.30.2400.10">
    <property type="entry name" value="Major capsid protein gp5"/>
    <property type="match status" value="1"/>
</dbReference>
<sequence length="471" mass="52096">MLKQLMLRRKIKVLKESLSELNDGNNFDERSAQLEVAIEEARSDEEIKAVEEEIDTLIKEQAEYQDQVDAIQSEIDELEEELAALEGKEPKDEPKEEPAAEPENRNKQKGELSTMTRNKYFGGLTRAAMAELVERSEVKSFLENTRSLIQEKRAVNGSELTIPEVFLELLRNNMDQYSKLITKVWLKPVKGEARQNIAGTIPEGIWTEMIGKLNEVDFKFNQVEVDGYKVGGFTAVPNSILKDSDLNLANEILLGLAQAIGLALDKAILYGKGTKMPVGIVTRLAETQKPSYWGKNEPDWTDLHSTHLSVVPTKITDPIKYYQELATKLNVIDADYSDGNVFWAMSRKTHQDLKIKLMSFNSAAAIASGLDNTLPVIGGDVEELNFIPDGHIIGGFGSLYILAEREGATMAQSEHAQFIEDNTVFKGIARYDGRPIFGEAFVAVNASGKDGAVAPAPTDVTFAADKANTPG</sequence>
<dbReference type="RefSeq" id="WP_054368724.1">
    <property type="nucleotide sequence ID" value="NZ_CNQN02000087.1"/>
</dbReference>
<feature type="region of interest" description="Disordered" evidence="2">
    <location>
        <begin position="85"/>
        <end position="115"/>
    </location>
</feature>
<evidence type="ECO:0000313" key="4">
    <source>
        <dbReference type="EMBL" id="CDQ30275.1"/>
    </source>
</evidence>